<sequence length="347" mass="37839">MLQVQANKNLLHGGYFHSVLRFLQSSNAVLSNSNLMYPIFLIDDDDAIETIPDFPKVYRYGVNKIVTALEPLVKKGLSSVLLFGVIKTLPKDDFGTHANSDSNPVLRAINKIKTAFPNLLIACDVCLCPYTIHGHCGILNSDGTIDNKKSVARLASVALSYGEAGAHILAPSDMMDGRIYAIKQKLIDSGLHNKVSLLSYSVKFSSCFYGPFRKAANSSPCSGDRKAYQLPGGSSGLAKRAAARDVEEGADMLMVKPGLPYLDVIESTKKSFPEFPLFVYQVSGEYSMLISASEAGVVDLKDSVLEIMSSFRRAGADCIITYFTPLILDWIENDGKNSEHKAMSLSM</sequence>
<feature type="binding site" evidence="15">
    <location>
        <position position="225"/>
    </location>
    <ligand>
        <name>5-aminolevulinate</name>
        <dbReference type="ChEBI" id="CHEBI:356416"/>
        <label>1</label>
    </ligand>
</feature>
<dbReference type="UniPathway" id="UPA00251">
    <property type="reaction ID" value="UER00318"/>
</dbReference>
<evidence type="ECO:0000256" key="6">
    <source>
        <dbReference type="ARBA" id="ARBA00022723"/>
    </source>
</evidence>
<accession>E0VHL1</accession>
<keyword evidence="6" id="KW-0479">Metal-binding</keyword>
<evidence type="ECO:0000256" key="9">
    <source>
        <dbReference type="ARBA" id="ARBA00023239"/>
    </source>
</evidence>
<reference evidence="18" key="2">
    <citation type="submission" date="2007-04" db="EMBL/GenBank/DDBJ databases">
        <title>The genome of the human body louse.</title>
        <authorList>
            <consortium name="The Human Body Louse Genome Consortium"/>
            <person name="Kirkness E."/>
            <person name="Walenz B."/>
            <person name="Hass B."/>
            <person name="Bruggner R."/>
            <person name="Strausberg R."/>
        </authorList>
    </citation>
    <scope>NUCLEOTIDE SEQUENCE</scope>
    <source>
        <strain evidence="18">USDA</strain>
    </source>
</reference>
<comment type="function">
    <text evidence="11">Catalyzes an early step in the biosynthesis of tetrapyrroles. Binds two molecules of 5-aminolevulinate per subunit, each at a distinct site, and catalyzes their condensation to form porphobilinogen.</text>
</comment>
<evidence type="ECO:0000313" key="18">
    <source>
        <dbReference type="EMBL" id="EEB12897.1"/>
    </source>
</evidence>
<evidence type="ECO:0000256" key="4">
    <source>
        <dbReference type="ARBA" id="ARBA00012053"/>
    </source>
</evidence>
<dbReference type="GO" id="GO:0004655">
    <property type="term" value="F:porphobilinogen synthase activity"/>
    <property type="evidence" value="ECO:0007669"/>
    <property type="project" value="UniProtKB-EC"/>
</dbReference>
<dbReference type="PANTHER" id="PTHR11458">
    <property type="entry name" value="DELTA-AMINOLEVULINIC ACID DEHYDRATASE"/>
    <property type="match status" value="1"/>
</dbReference>
<reference evidence="18" key="1">
    <citation type="submission" date="2007-04" db="EMBL/GenBank/DDBJ databases">
        <title>Annotation of Pediculus humanus corporis strain USDA.</title>
        <authorList>
            <person name="Kirkness E."/>
            <person name="Hannick L."/>
            <person name="Hass B."/>
            <person name="Bruggner R."/>
            <person name="Lawson D."/>
            <person name="Bidwell S."/>
            <person name="Joardar V."/>
            <person name="Caler E."/>
            <person name="Walenz B."/>
            <person name="Inman J."/>
            <person name="Schobel S."/>
            <person name="Galinsky K."/>
            <person name="Amedeo P."/>
            <person name="Strausberg R."/>
        </authorList>
    </citation>
    <scope>NUCLEOTIDE SEQUENCE</scope>
    <source>
        <strain evidence="18">USDA</strain>
    </source>
</reference>
<dbReference type="OMA" id="YQMDYAN"/>
<feature type="active site" description="Schiff-base intermediate with substrate" evidence="14">
    <location>
        <position position="256"/>
    </location>
</feature>
<dbReference type="VEuPathDB" id="VectorBase:PHUM212940"/>
<dbReference type="EMBL" id="AAZO01002451">
    <property type="status" value="NOT_ANNOTATED_CDS"/>
    <property type="molecule type" value="Genomic_DNA"/>
</dbReference>
<comment type="subunit">
    <text evidence="12">Homooctamer; active form. Homohexamer; low activity form.</text>
</comment>
<dbReference type="eggNOG" id="KOG2794">
    <property type="taxonomic scope" value="Eukaryota"/>
</dbReference>
<comment type="similarity">
    <text evidence="3 17">Belongs to the ALAD family.</text>
</comment>
<keyword evidence="20" id="KW-1185">Reference proteome</keyword>
<dbReference type="SUPFAM" id="SSF51569">
    <property type="entry name" value="Aldolase"/>
    <property type="match status" value="1"/>
</dbReference>
<evidence type="ECO:0000256" key="2">
    <source>
        <dbReference type="ARBA" id="ARBA00004694"/>
    </source>
</evidence>
<proteinExistence type="inferred from homology"/>
<evidence type="ECO:0000256" key="8">
    <source>
        <dbReference type="ARBA" id="ARBA00023133"/>
    </source>
</evidence>
<evidence type="ECO:0000313" key="19">
    <source>
        <dbReference type="EnsemblMetazoa" id="PHUM212940-PA"/>
    </source>
</evidence>
<dbReference type="GO" id="GO:0005829">
    <property type="term" value="C:cytosol"/>
    <property type="evidence" value="ECO:0007669"/>
    <property type="project" value="TreeGrafter"/>
</dbReference>
<dbReference type="PROSITE" id="PS00169">
    <property type="entry name" value="D_ALA_DEHYDRATASE"/>
    <property type="match status" value="1"/>
</dbReference>
<evidence type="ECO:0000256" key="16">
    <source>
        <dbReference type="RuleBase" id="RU000515"/>
    </source>
</evidence>
<comment type="catalytic activity">
    <reaction evidence="13 16">
        <text>2 5-aminolevulinate = porphobilinogen + 2 H2O + H(+)</text>
        <dbReference type="Rhea" id="RHEA:24064"/>
        <dbReference type="ChEBI" id="CHEBI:15377"/>
        <dbReference type="ChEBI" id="CHEBI:15378"/>
        <dbReference type="ChEBI" id="CHEBI:58126"/>
        <dbReference type="ChEBI" id="CHEBI:356416"/>
        <dbReference type="EC" id="4.2.1.24"/>
    </reaction>
</comment>
<protein>
    <recommendedName>
        <fullName evidence="5 16">Delta-aminolevulinic acid dehydratase</fullName>
        <ecNumber evidence="4 16">4.2.1.24</ecNumber>
    </recommendedName>
</protein>
<dbReference type="HOGENOM" id="CLU_035731_0_1_1"/>
<evidence type="ECO:0000256" key="11">
    <source>
        <dbReference type="ARBA" id="ARBA00025628"/>
    </source>
</evidence>
<dbReference type="PRINTS" id="PR00144">
    <property type="entry name" value="DALDHYDRTASE"/>
</dbReference>
<evidence type="ECO:0000256" key="1">
    <source>
        <dbReference type="ARBA" id="ARBA00001947"/>
    </source>
</evidence>
<dbReference type="PIRSF" id="PIRSF001415">
    <property type="entry name" value="Porphbilin_synth"/>
    <property type="match status" value="1"/>
</dbReference>
<evidence type="ECO:0000256" key="3">
    <source>
        <dbReference type="ARBA" id="ARBA00008055"/>
    </source>
</evidence>
<dbReference type="PANTHER" id="PTHR11458:SF0">
    <property type="entry name" value="DELTA-AMINOLEVULINIC ACID DEHYDRATASE"/>
    <property type="match status" value="1"/>
</dbReference>
<dbReference type="Pfam" id="PF00490">
    <property type="entry name" value="ALAD"/>
    <property type="match status" value="1"/>
</dbReference>
<feature type="binding site" evidence="15">
    <location>
        <position position="213"/>
    </location>
    <ligand>
        <name>5-aminolevulinate</name>
        <dbReference type="ChEBI" id="CHEBI:356416"/>
        <label>1</label>
    </ligand>
</feature>
<keyword evidence="10 16" id="KW-0627">Porphyrin biosynthesis</keyword>
<dbReference type="InterPro" id="IPR001731">
    <property type="entry name" value="ALAD"/>
</dbReference>
<evidence type="ECO:0000256" key="15">
    <source>
        <dbReference type="PIRSR" id="PIRSR001415-2"/>
    </source>
</evidence>
<keyword evidence="8" id="KW-0350">Heme biosynthesis</keyword>
<feature type="binding site" evidence="15">
    <location>
        <position position="322"/>
    </location>
    <ligand>
        <name>5-aminolevulinate</name>
        <dbReference type="ChEBI" id="CHEBI:356416"/>
        <label>2</label>
    </ligand>
</feature>
<name>E0VHL1_PEDHC</name>
<dbReference type="OrthoDB" id="1530at2759"/>
<dbReference type="InterPro" id="IPR030656">
    <property type="entry name" value="ALAD_AS"/>
</dbReference>
<comment type="cofactor">
    <cofactor evidence="1">
        <name>Zn(2+)</name>
        <dbReference type="ChEBI" id="CHEBI:29105"/>
    </cofactor>
</comment>
<dbReference type="GeneID" id="8237440"/>
<dbReference type="Proteomes" id="UP000009046">
    <property type="component" value="Unassembled WGS sequence"/>
</dbReference>
<dbReference type="InterPro" id="IPR013785">
    <property type="entry name" value="Aldolase_TIM"/>
</dbReference>
<dbReference type="FunCoup" id="E0VHL1">
    <property type="interactions" value="839"/>
</dbReference>
<dbReference type="SMART" id="SM01004">
    <property type="entry name" value="ALAD"/>
    <property type="match status" value="1"/>
</dbReference>
<evidence type="ECO:0000256" key="5">
    <source>
        <dbReference type="ARBA" id="ARBA00020771"/>
    </source>
</evidence>
<dbReference type="RefSeq" id="XP_002425635.1">
    <property type="nucleotide sequence ID" value="XM_002425590.1"/>
</dbReference>
<keyword evidence="9 16" id="KW-0456">Lyase</keyword>
<dbReference type="FunFam" id="3.20.20.70:FF:000048">
    <property type="entry name" value="Delta-aminolevulinic acid dehydratase"/>
    <property type="match status" value="1"/>
</dbReference>
<dbReference type="NCBIfam" id="NF006762">
    <property type="entry name" value="PRK09283.1"/>
    <property type="match status" value="1"/>
</dbReference>
<dbReference type="EC" id="4.2.1.24" evidence="4 16"/>
<reference evidence="19" key="3">
    <citation type="submission" date="2021-02" db="UniProtKB">
        <authorList>
            <consortium name="EnsemblMetazoa"/>
        </authorList>
    </citation>
    <scope>IDENTIFICATION</scope>
    <source>
        <strain evidence="19">USDA</strain>
    </source>
</reference>
<dbReference type="EnsemblMetazoa" id="PHUM212940-RA">
    <property type="protein sequence ID" value="PHUM212940-PA"/>
    <property type="gene ID" value="PHUM212940"/>
</dbReference>
<evidence type="ECO:0000256" key="10">
    <source>
        <dbReference type="ARBA" id="ARBA00023244"/>
    </source>
</evidence>
<evidence type="ECO:0000313" key="20">
    <source>
        <dbReference type="Proteomes" id="UP000009046"/>
    </source>
</evidence>
<organism>
    <name type="scientific">Pediculus humanus subsp. corporis</name>
    <name type="common">Body louse</name>
    <dbReference type="NCBI Taxonomy" id="121224"/>
    <lineage>
        <taxon>Eukaryota</taxon>
        <taxon>Metazoa</taxon>
        <taxon>Ecdysozoa</taxon>
        <taxon>Arthropoda</taxon>
        <taxon>Hexapoda</taxon>
        <taxon>Insecta</taxon>
        <taxon>Pterygota</taxon>
        <taxon>Neoptera</taxon>
        <taxon>Paraneoptera</taxon>
        <taxon>Psocodea</taxon>
        <taxon>Troctomorpha</taxon>
        <taxon>Phthiraptera</taxon>
        <taxon>Anoplura</taxon>
        <taxon>Pediculidae</taxon>
        <taxon>Pediculus</taxon>
    </lineage>
</organism>
<dbReference type="InParanoid" id="E0VHL1"/>
<dbReference type="GO" id="GO:0008270">
    <property type="term" value="F:zinc ion binding"/>
    <property type="evidence" value="ECO:0007669"/>
    <property type="project" value="TreeGrafter"/>
</dbReference>
<dbReference type="KEGG" id="phu:Phum_PHUM212940"/>
<evidence type="ECO:0000256" key="12">
    <source>
        <dbReference type="ARBA" id="ARBA00025861"/>
    </source>
</evidence>
<dbReference type="CTD" id="8237440"/>
<dbReference type="GO" id="GO:0006782">
    <property type="term" value="P:protoporphyrinogen IX biosynthetic process"/>
    <property type="evidence" value="ECO:0007669"/>
    <property type="project" value="UniProtKB-UniPathway"/>
</dbReference>
<feature type="binding site" evidence="15">
    <location>
        <position position="283"/>
    </location>
    <ligand>
        <name>5-aminolevulinate</name>
        <dbReference type="ChEBI" id="CHEBI:356416"/>
        <label>2</label>
    </ligand>
</feature>
<evidence type="ECO:0000256" key="17">
    <source>
        <dbReference type="RuleBase" id="RU004161"/>
    </source>
</evidence>
<dbReference type="STRING" id="121224.E0VHL1"/>
<keyword evidence="7" id="KW-0862">Zinc</keyword>
<dbReference type="AlphaFoldDB" id="E0VHL1"/>
<evidence type="ECO:0000256" key="7">
    <source>
        <dbReference type="ARBA" id="ARBA00022833"/>
    </source>
</evidence>
<gene>
    <name evidence="19" type="primary">8237440</name>
    <name evidence="18" type="ORF">Phum_PHUM212940</name>
</gene>
<evidence type="ECO:0000256" key="14">
    <source>
        <dbReference type="PIRSR" id="PIRSR001415-1"/>
    </source>
</evidence>
<feature type="active site" description="Schiff-base intermediate with substrate" evidence="14">
    <location>
        <position position="203"/>
    </location>
</feature>
<dbReference type="EMBL" id="DS235171">
    <property type="protein sequence ID" value="EEB12897.1"/>
    <property type="molecule type" value="Genomic_DNA"/>
</dbReference>
<comment type="pathway">
    <text evidence="2">Porphyrin-containing compound metabolism; protoporphyrin-IX biosynthesis; coproporphyrinogen-III from 5-aminolevulinate: step 1/4.</text>
</comment>
<dbReference type="Gene3D" id="3.20.20.70">
    <property type="entry name" value="Aldolase class I"/>
    <property type="match status" value="1"/>
</dbReference>
<evidence type="ECO:0000256" key="13">
    <source>
        <dbReference type="ARBA" id="ARBA00047651"/>
    </source>
</evidence>